<comment type="caution">
    <text evidence="2">The sequence shown here is derived from an EMBL/GenBank/DDBJ whole genome shotgun (WGS) entry which is preliminary data.</text>
</comment>
<evidence type="ECO:0000313" key="3">
    <source>
        <dbReference type="Proteomes" id="UP001204015"/>
    </source>
</evidence>
<keyword evidence="1" id="KW-0175">Coiled coil</keyword>
<dbReference type="Proteomes" id="UP001204015">
    <property type="component" value="Unassembled WGS sequence"/>
</dbReference>
<dbReference type="EMBL" id="JAMXLY010000074">
    <property type="protein sequence ID" value="MCO6026553.1"/>
    <property type="molecule type" value="Genomic_DNA"/>
</dbReference>
<organism evidence="2 3">
    <name type="scientific">Segatella cerevisiae</name>
    <dbReference type="NCBI Taxonomy" id="2053716"/>
    <lineage>
        <taxon>Bacteria</taxon>
        <taxon>Pseudomonadati</taxon>
        <taxon>Bacteroidota</taxon>
        <taxon>Bacteroidia</taxon>
        <taxon>Bacteroidales</taxon>
        <taxon>Prevotellaceae</taxon>
        <taxon>Segatella</taxon>
    </lineage>
</organism>
<name>A0ABT1C217_9BACT</name>
<gene>
    <name evidence="2" type="ORF">NG821_12030</name>
</gene>
<protein>
    <recommendedName>
        <fullName evidence="4">Transposase</fullName>
    </recommendedName>
</protein>
<accession>A0ABT1C217</accession>
<evidence type="ECO:0008006" key="4">
    <source>
        <dbReference type="Google" id="ProtNLM"/>
    </source>
</evidence>
<keyword evidence="3" id="KW-1185">Reference proteome</keyword>
<sequence length="128" mass="15167">MKKYYEFTEAEQRSVLKDYYEGCMSCQSLSMKYETSPYHIQKILAIFARKDPEGIKNLEEARIMKKQRLQAEEASKLPDDTESLKNEVRRLQQELKSARYRAHAFNTMIDVAEETYHISIRKKHGAER</sequence>
<evidence type="ECO:0000313" key="2">
    <source>
        <dbReference type="EMBL" id="MCO6026553.1"/>
    </source>
</evidence>
<proteinExistence type="predicted"/>
<feature type="coiled-coil region" evidence="1">
    <location>
        <begin position="55"/>
        <end position="101"/>
    </location>
</feature>
<dbReference type="RefSeq" id="WP_252761903.1">
    <property type="nucleotide sequence ID" value="NZ_JAMXLY010000074.1"/>
</dbReference>
<reference evidence="2 3" key="1">
    <citation type="submission" date="2022-06" db="EMBL/GenBank/DDBJ databases">
        <title>A taxonomic note on the genus Prevotella: Description of four novel genera and emended description of the genera Hallella and Xylanibacter.</title>
        <authorList>
            <person name="Hitch T.C.A."/>
        </authorList>
    </citation>
    <scope>NUCLEOTIDE SEQUENCE [LARGE SCALE GENOMIC DNA]</scope>
    <source>
        <strain evidence="2 3">DSM 100619</strain>
    </source>
</reference>
<evidence type="ECO:0000256" key="1">
    <source>
        <dbReference type="SAM" id="Coils"/>
    </source>
</evidence>